<evidence type="ECO:0000256" key="11">
    <source>
        <dbReference type="ARBA" id="ARBA00078591"/>
    </source>
</evidence>
<evidence type="ECO:0000256" key="9">
    <source>
        <dbReference type="ARBA" id="ARBA00067667"/>
    </source>
</evidence>
<comment type="subcellular location">
    <subcellularLocation>
        <location evidence="1">Nucleus</location>
    </subcellularLocation>
</comment>
<keyword evidence="3" id="KW-0488">Methylation</keyword>
<evidence type="ECO:0000313" key="15">
    <source>
        <dbReference type="ZFIN" id="ZDB-GENE-131127-286"/>
    </source>
</evidence>
<evidence type="ECO:0000256" key="12">
    <source>
        <dbReference type="SAM" id="MobiDB-lite"/>
    </source>
</evidence>
<accession>A0A0R4ITZ5</accession>
<evidence type="ECO:0000256" key="10">
    <source>
        <dbReference type="ARBA" id="ARBA00076482"/>
    </source>
</evidence>
<dbReference type="EMBL" id="CU633764">
    <property type="status" value="NOT_ANNOTATED_CDS"/>
    <property type="molecule type" value="Genomic_DNA"/>
</dbReference>
<dbReference type="eggNOG" id="KOG4743">
    <property type="taxonomic scope" value="Eukaryota"/>
</dbReference>
<dbReference type="OrthoDB" id="6373236at2759"/>
<dbReference type="CTD" id="100004175"/>
<dbReference type="FunFam" id="4.10.365.10:FF:000002">
    <property type="entry name" value="cyclin-dependent kinase inhibitor 1C"/>
    <property type="match status" value="1"/>
</dbReference>
<gene>
    <name evidence="14 15" type="primary">cdkn1cb</name>
</gene>
<sequence>MSTVLFSSIGGERLASRKSVPQEIAPLLKRTGTCRNLFGPVDHDELRRELASKLREISERDQQRWNFNFSEGQPLDGDLKWEESPAEGCPLFYRETAPITMKKRQIVDLPTTQRTINVDRKCESPMKFCKSQTQRRKSRKRVQTKSQTNMRITDFYGKRKRTDVCKERRSMD</sequence>
<feature type="compositionally biased region" description="Basic residues" evidence="12">
    <location>
        <begin position="133"/>
        <end position="143"/>
    </location>
</feature>
<reference evidence="14" key="2">
    <citation type="submission" date="2015-11" db="UniProtKB">
        <authorList>
            <consortium name="Ensembl"/>
        </authorList>
    </citation>
    <scope>IDENTIFICATION</scope>
    <source>
        <strain evidence="14">Tuebingen</strain>
    </source>
</reference>
<evidence type="ECO:0000256" key="1">
    <source>
        <dbReference type="ARBA" id="ARBA00004123"/>
    </source>
</evidence>
<dbReference type="Pfam" id="PF02234">
    <property type="entry name" value="CDI"/>
    <property type="match status" value="1"/>
</dbReference>
<dbReference type="GO" id="GO:0045930">
    <property type="term" value="P:negative regulation of mitotic cell cycle"/>
    <property type="evidence" value="ECO:0000318"/>
    <property type="project" value="GO_Central"/>
</dbReference>
<dbReference type="PhylomeDB" id="A0A0R4ITZ5"/>
<comment type="similarity">
    <text evidence="2">Belongs to the CDI family.</text>
</comment>
<dbReference type="GeneID" id="100004175"/>
<dbReference type="GO" id="GO:0045892">
    <property type="term" value="P:negative regulation of DNA-templated transcription"/>
    <property type="evidence" value="ECO:0007669"/>
    <property type="project" value="UniProtKB-ARBA"/>
</dbReference>
<dbReference type="GeneTree" id="ENSGT00940000162677"/>
<dbReference type="AGR" id="ZFIN:ZDB-GENE-131127-286"/>
<dbReference type="GO" id="GO:0050680">
    <property type="term" value="P:negative regulation of epithelial cell proliferation"/>
    <property type="evidence" value="ECO:0000318"/>
    <property type="project" value="GO_Central"/>
</dbReference>
<evidence type="ECO:0000256" key="3">
    <source>
        <dbReference type="ARBA" id="ARBA00022481"/>
    </source>
</evidence>
<dbReference type="ZFIN" id="ZDB-GENE-131127-286">
    <property type="gene designation" value="cdkn1cb"/>
</dbReference>
<keyword evidence="6" id="KW-0131">Cell cycle</keyword>
<evidence type="ECO:0000256" key="6">
    <source>
        <dbReference type="ARBA" id="ARBA00023306"/>
    </source>
</evidence>
<evidence type="ECO:0000256" key="2">
    <source>
        <dbReference type="ARBA" id="ARBA00006726"/>
    </source>
</evidence>
<dbReference type="KEGG" id="dre:100004175"/>
<dbReference type="GO" id="GO:0004861">
    <property type="term" value="F:cyclin-dependent protein serine/threonine kinase inhibitor activity"/>
    <property type="evidence" value="ECO:0007669"/>
    <property type="project" value="InterPro"/>
</dbReference>
<protein>
    <recommendedName>
        <fullName evidence="9">Cyclin-dependent kinase inhibitor 1C</fullName>
    </recommendedName>
    <alternativeName>
        <fullName evidence="10">Cyclin-dependent kinase inhibitor p57</fullName>
    </alternativeName>
    <alternativeName>
        <fullName evidence="11">p57Kip2</fullName>
    </alternativeName>
</protein>
<feature type="region of interest" description="Disordered" evidence="12">
    <location>
        <begin position="128"/>
        <end position="148"/>
    </location>
</feature>
<dbReference type="InterPro" id="IPR044898">
    <property type="entry name" value="CDI_dom_sf"/>
</dbReference>
<reference evidence="14" key="1">
    <citation type="journal article" date="2013" name="Nature">
        <title>The zebrafish reference genome sequence and its relationship to the human genome.</title>
        <authorList>
            <consortium name="Genome Reference Consortium Zebrafish"/>
            <person name="Howe K."/>
            <person name="Clark M.D."/>
            <person name="Torroja C.F."/>
            <person name="Torrance J."/>
            <person name="Berthelot C."/>
            <person name="Muffato M."/>
            <person name="Collins J.E."/>
            <person name="Humphray S."/>
            <person name="McLaren K."/>
            <person name="Matthews L."/>
            <person name="McLaren S."/>
            <person name="Sealy I."/>
            <person name="Caccamo M."/>
            <person name="Churcher C."/>
            <person name="Scott C."/>
            <person name="Barrett J.C."/>
            <person name="Koch R."/>
            <person name="Rauch G.J."/>
            <person name="White S."/>
            <person name="Chow W."/>
            <person name="Kilian B."/>
            <person name="Quintais L.T."/>
            <person name="Guerra-Assuncao J.A."/>
            <person name="Zhou Y."/>
            <person name="Gu Y."/>
            <person name="Yen J."/>
            <person name="Vogel J.H."/>
            <person name="Eyre T."/>
            <person name="Redmond S."/>
            <person name="Banerjee R."/>
            <person name="Chi J."/>
            <person name="Fu B."/>
            <person name="Langley E."/>
            <person name="Maguire S.F."/>
            <person name="Laird G.K."/>
            <person name="Lloyd D."/>
            <person name="Kenyon E."/>
            <person name="Donaldson S."/>
            <person name="Sehra H."/>
            <person name="Almeida-King J."/>
            <person name="Loveland J."/>
            <person name="Trevanion S."/>
            <person name="Jones M."/>
            <person name="Quail M."/>
            <person name="Willey D."/>
            <person name="Hunt A."/>
            <person name="Burton J."/>
            <person name="Sims S."/>
            <person name="McLay K."/>
            <person name="Plumb B."/>
            <person name="Davis J."/>
            <person name="Clee C."/>
            <person name="Oliver K."/>
            <person name="Clark R."/>
            <person name="Riddle C."/>
            <person name="Elliot D."/>
            <person name="Eliott D."/>
            <person name="Threadgold G."/>
            <person name="Harden G."/>
            <person name="Ware D."/>
            <person name="Begum S."/>
            <person name="Mortimore B."/>
            <person name="Mortimer B."/>
            <person name="Kerry G."/>
            <person name="Heath P."/>
            <person name="Phillimore B."/>
            <person name="Tracey A."/>
            <person name="Corby N."/>
            <person name="Dunn M."/>
            <person name="Johnson C."/>
            <person name="Wood J."/>
            <person name="Clark S."/>
            <person name="Pelan S."/>
            <person name="Griffiths G."/>
            <person name="Smith M."/>
            <person name="Glithero R."/>
            <person name="Howden P."/>
            <person name="Barker N."/>
            <person name="Lloyd C."/>
            <person name="Stevens C."/>
            <person name="Harley J."/>
            <person name="Holt K."/>
            <person name="Panagiotidis G."/>
            <person name="Lovell J."/>
            <person name="Beasley H."/>
            <person name="Henderson C."/>
            <person name="Gordon D."/>
            <person name="Auger K."/>
            <person name="Wright D."/>
            <person name="Collins J."/>
            <person name="Raisen C."/>
            <person name="Dyer L."/>
            <person name="Leung K."/>
            <person name="Robertson L."/>
            <person name="Ambridge K."/>
            <person name="Leongamornlert D."/>
            <person name="McGuire S."/>
            <person name="Gilderthorp R."/>
            <person name="Griffiths C."/>
            <person name="Manthravadi D."/>
            <person name="Nichol S."/>
            <person name="Barker G."/>
            <person name="Whitehead S."/>
            <person name="Kay M."/>
            <person name="Brown J."/>
            <person name="Murnane C."/>
            <person name="Gray E."/>
            <person name="Humphries M."/>
            <person name="Sycamore N."/>
            <person name="Barker D."/>
            <person name="Saunders D."/>
            <person name="Wallis J."/>
            <person name="Babbage A."/>
            <person name="Hammond S."/>
            <person name="Mashreghi-Mohammadi M."/>
            <person name="Barr L."/>
            <person name="Martin S."/>
            <person name="Wray P."/>
            <person name="Ellington A."/>
            <person name="Matthews N."/>
            <person name="Ellwood M."/>
            <person name="Woodmansey R."/>
            <person name="Clark G."/>
            <person name="Cooper J."/>
            <person name="Cooper J."/>
            <person name="Tromans A."/>
            <person name="Grafham D."/>
            <person name="Skuce C."/>
            <person name="Pandian R."/>
            <person name="Andrews R."/>
            <person name="Harrison E."/>
            <person name="Kimberley A."/>
            <person name="Garnett J."/>
            <person name="Fosker N."/>
            <person name="Hall R."/>
            <person name="Garner P."/>
            <person name="Kelly D."/>
            <person name="Bird C."/>
            <person name="Palmer S."/>
            <person name="Gehring I."/>
            <person name="Berger A."/>
            <person name="Dooley C.M."/>
            <person name="Ersan-Urun Z."/>
            <person name="Eser C."/>
            <person name="Geiger H."/>
            <person name="Geisler M."/>
            <person name="Karotki L."/>
            <person name="Kirn A."/>
            <person name="Konantz J."/>
            <person name="Konantz M."/>
            <person name="Oberlander M."/>
            <person name="Rudolph-Geiger S."/>
            <person name="Teucke M."/>
            <person name="Lanz C."/>
            <person name="Raddatz G."/>
            <person name="Osoegawa K."/>
            <person name="Zhu B."/>
            <person name="Rapp A."/>
            <person name="Widaa S."/>
            <person name="Langford C."/>
            <person name="Yang F."/>
            <person name="Schuster S.C."/>
            <person name="Carter N.P."/>
            <person name="Harrow J."/>
            <person name="Ning Z."/>
            <person name="Herrero J."/>
            <person name="Searle S.M."/>
            <person name="Enright A."/>
            <person name="Geisler R."/>
            <person name="Plasterk R.H."/>
            <person name="Lee C."/>
            <person name="Westerfield M."/>
            <person name="de Jong P.J."/>
            <person name="Zon L.I."/>
            <person name="Postlethwait J.H."/>
            <person name="Nusslein-Volhard C."/>
            <person name="Hubbard T.J."/>
            <person name="Roest Crollius H."/>
            <person name="Rogers J."/>
            <person name="Stemple D.L."/>
        </authorList>
    </citation>
    <scope>NUCLEOTIDE SEQUENCE [LARGE SCALE GENOMIC DNA]</scope>
    <source>
        <strain evidence="14">Tuebingen</strain>
    </source>
</reference>
<name>A0A0R4ITZ5_DANRE</name>
<dbReference type="GO" id="GO:0005634">
    <property type="term" value="C:nucleus"/>
    <property type="evidence" value="ECO:0007669"/>
    <property type="project" value="UniProtKB-SubCell"/>
</dbReference>
<organism evidence="14">
    <name type="scientific">Danio rerio</name>
    <name type="common">Zebrafish</name>
    <name type="synonym">Brachydanio rerio</name>
    <dbReference type="NCBI Taxonomy" id="7955"/>
    <lineage>
        <taxon>Eukaryota</taxon>
        <taxon>Metazoa</taxon>
        <taxon>Chordata</taxon>
        <taxon>Craniata</taxon>
        <taxon>Vertebrata</taxon>
        <taxon>Euteleostomi</taxon>
        <taxon>Actinopterygii</taxon>
        <taxon>Neopterygii</taxon>
        <taxon>Teleostei</taxon>
        <taxon>Ostariophysi</taxon>
        <taxon>Cypriniformes</taxon>
        <taxon>Danionidae</taxon>
        <taxon>Danioninae</taxon>
        <taxon>Danio</taxon>
    </lineage>
</organism>
<feature type="domain" description="Cyclin-dependent kinase inhibitor" evidence="13">
    <location>
        <begin position="36"/>
        <end position="83"/>
    </location>
</feature>
<evidence type="ECO:0000256" key="4">
    <source>
        <dbReference type="ARBA" id="ARBA00023013"/>
    </source>
</evidence>
<evidence type="ECO:0000256" key="8">
    <source>
        <dbReference type="ARBA" id="ARBA00062980"/>
    </source>
</evidence>
<proteinExistence type="inferred from homology"/>
<comment type="subunit">
    <text evidence="8">Interacts with PCNA.</text>
</comment>
<dbReference type="PANTHER" id="PTHR10265:SF44">
    <property type="entry name" value="CYCLIN-DEPENDENT KINASE INHIBITOR 1C"/>
    <property type="match status" value="1"/>
</dbReference>
<dbReference type="Ensembl" id="ENSDART00000170050.2">
    <property type="protein sequence ID" value="ENSDARP00000140338.1"/>
    <property type="gene ID" value="ENSDARG00000104903.2"/>
</dbReference>
<comment type="function">
    <text evidence="7">Potent tight-binding inhibitor of several G1 cyclin/CDK complexes (cyclin E-CDK2, cyclin D2-CDK4, and cyclin A-CDK2) and, to lesser extent, of the mitotic cyclin B-CDC2. Negative regulator of cell proliferation. May play a role in maintenance of the non-proliferative state throughout life.</text>
</comment>
<keyword evidence="4" id="KW-0649">Protein kinase inhibitor</keyword>
<dbReference type="AlphaFoldDB" id="A0A0R4ITZ5"/>
<evidence type="ECO:0000259" key="13">
    <source>
        <dbReference type="Pfam" id="PF02234"/>
    </source>
</evidence>
<dbReference type="Gene3D" id="4.10.365.10">
    <property type="entry name" value="p27"/>
    <property type="match status" value="1"/>
</dbReference>
<keyword evidence="5" id="KW-0539">Nucleus</keyword>
<dbReference type="PaxDb" id="7955-ENSDARP00000109868"/>
<evidence type="ECO:0000313" key="14">
    <source>
        <dbReference type="Ensembl" id="ENSDARP00000140338"/>
    </source>
</evidence>
<dbReference type="Bgee" id="ENSDARG00000104903">
    <property type="expression patterns" value="Expressed in gastrula and 11 other cell types or tissues"/>
</dbReference>
<evidence type="ECO:0000256" key="5">
    <source>
        <dbReference type="ARBA" id="ARBA00023242"/>
    </source>
</evidence>
<accession>A0A8M1PZ32</accession>
<evidence type="ECO:0000256" key="7">
    <source>
        <dbReference type="ARBA" id="ARBA00054284"/>
    </source>
</evidence>
<dbReference type="PANTHER" id="PTHR10265">
    <property type="entry name" value="CYCLIN-DEPENDENT KINASE INHIBITOR 1"/>
    <property type="match status" value="1"/>
</dbReference>
<dbReference type="STRING" id="7955.ENSDARP00000140338"/>
<dbReference type="InterPro" id="IPR003175">
    <property type="entry name" value="CDI_dom"/>
</dbReference>